<keyword evidence="5 9" id="KW-1133">Transmembrane helix</keyword>
<dbReference type="PANTHER" id="PTHR28259">
    <property type="entry name" value="FLUORIDE EXPORT PROTEIN 1-RELATED"/>
    <property type="match status" value="1"/>
</dbReference>
<feature type="transmembrane region" description="Helical" evidence="9">
    <location>
        <begin position="81"/>
        <end position="104"/>
    </location>
</feature>
<sequence length="375" mass="41985">MIFNPVISNHKLSHYIHVFCTFTTFCILGTETRQAITALSTYTPAFVTAPTVLWSNCSSCMLMGIMQSLNAYTWMKDHQVLFLGVTTGYCGALSSFSSMLLEMFEHSTNLTNGNIANHTKLPNRAYGIMEFLSVLLVHLMVSMGSLIFGRQLGKEVIVAYGSSSFSKPYTPPSDTVKENAGDVDTQEMEKNILEFKFKTPAPFFKKFFDIVDKLAYALAFPLIILFVVLCAYYENYSRGKWTLPCLFGIFAGFLRYWLAEMFNKTNKKFPLGTFLANVFATLLIGIFTMVQRGKKHFSTDVPIVNSLNSCHIVSALISGFCGTLSTISTFINEGYKLSFINMLIYYTVSIAISYCLLVITLGSYAWTRGLTNPIC</sequence>
<comment type="catalytic activity">
    <reaction evidence="8">
        <text>fluoride(in) = fluoride(out)</text>
        <dbReference type="Rhea" id="RHEA:76159"/>
        <dbReference type="ChEBI" id="CHEBI:17051"/>
    </reaction>
    <physiologicalReaction direction="left-to-right" evidence="8">
        <dbReference type="Rhea" id="RHEA:76160"/>
    </physiologicalReaction>
</comment>
<evidence type="ECO:0000256" key="8">
    <source>
        <dbReference type="ARBA" id="ARBA00035585"/>
    </source>
</evidence>
<feature type="transmembrane region" description="Helical" evidence="9">
    <location>
        <begin position="124"/>
        <end position="148"/>
    </location>
</feature>
<organism evidence="10 11">
    <name type="scientific">Saccharomyces pastorianus</name>
    <name type="common">Lager yeast</name>
    <name type="synonym">Saccharomyces cerevisiae x Saccharomyces eubayanus</name>
    <dbReference type="NCBI Taxonomy" id="27292"/>
    <lineage>
        <taxon>Eukaryota</taxon>
        <taxon>Fungi</taxon>
        <taxon>Dikarya</taxon>
        <taxon>Ascomycota</taxon>
        <taxon>Saccharomycotina</taxon>
        <taxon>Saccharomycetes</taxon>
        <taxon>Saccharomycetales</taxon>
        <taxon>Saccharomycetaceae</taxon>
        <taxon>Saccharomyces</taxon>
    </lineage>
</organism>
<comment type="function">
    <text evidence="1">Fluoride channel required for the rapid expulsion of cytoplasmic fluoride.</text>
</comment>
<evidence type="ECO:0000313" key="11">
    <source>
        <dbReference type="Proteomes" id="UP000501346"/>
    </source>
</evidence>
<evidence type="ECO:0000256" key="6">
    <source>
        <dbReference type="ARBA" id="ARBA00023136"/>
    </source>
</evidence>
<dbReference type="Proteomes" id="UP000501346">
    <property type="component" value="Chromosome ScXVI"/>
</dbReference>
<keyword evidence="4 9" id="KW-0812">Transmembrane</keyword>
<evidence type="ECO:0000256" key="1">
    <source>
        <dbReference type="ARBA" id="ARBA00002598"/>
    </source>
</evidence>
<dbReference type="AlphaFoldDB" id="A0A6C1E195"/>
<feature type="transmembrane region" description="Helical" evidence="9">
    <location>
        <begin position="343"/>
        <end position="366"/>
    </location>
</feature>
<feature type="transmembrane region" description="Helical" evidence="9">
    <location>
        <begin position="12"/>
        <end position="30"/>
    </location>
</feature>
<dbReference type="InterPro" id="IPR003691">
    <property type="entry name" value="FluC"/>
</dbReference>
<accession>A0A6C1E195</accession>
<keyword evidence="11" id="KW-1185">Reference proteome</keyword>
<evidence type="ECO:0000256" key="3">
    <source>
        <dbReference type="ARBA" id="ARBA00022475"/>
    </source>
</evidence>
<feature type="transmembrane region" description="Helical" evidence="9">
    <location>
        <begin position="42"/>
        <end position="69"/>
    </location>
</feature>
<comment type="subcellular location">
    <subcellularLocation>
        <location evidence="2">Cell membrane</location>
        <topology evidence="2">Multi-pass membrane protein</topology>
    </subcellularLocation>
</comment>
<dbReference type="PANTHER" id="PTHR28259:SF1">
    <property type="entry name" value="FLUORIDE EXPORT PROTEIN 1-RELATED"/>
    <property type="match status" value="1"/>
</dbReference>
<evidence type="ECO:0000256" key="4">
    <source>
        <dbReference type="ARBA" id="ARBA00022692"/>
    </source>
</evidence>
<reference evidence="10 11" key="1">
    <citation type="journal article" date="2019" name="BMC Genomics">
        <title>Chromosome level assembly and comparative genome analysis confirm lager-brewing yeasts originated from a single hybridization.</title>
        <authorList>
            <person name="Salazar A.N."/>
            <person name="Gorter de Vries A.R."/>
            <person name="van den Broek M."/>
            <person name="Brouwers N."/>
            <person name="de la Torre Cortes P."/>
            <person name="Kuijpers N.G.A."/>
            <person name="Daran J.G."/>
            <person name="Abeel T."/>
        </authorList>
    </citation>
    <scope>NUCLEOTIDE SEQUENCE [LARGE SCALE GENOMIC DNA]</scope>
    <source>
        <strain evidence="10 11">CBS 1483</strain>
    </source>
</reference>
<dbReference type="GO" id="GO:1903425">
    <property type="term" value="F:fluoride transmembrane transporter activity"/>
    <property type="evidence" value="ECO:0007669"/>
    <property type="project" value="TreeGrafter"/>
</dbReference>
<proteinExistence type="inferred from homology"/>
<feature type="transmembrane region" description="Helical" evidence="9">
    <location>
        <begin position="214"/>
        <end position="235"/>
    </location>
</feature>
<evidence type="ECO:0000256" key="9">
    <source>
        <dbReference type="SAM" id="Phobius"/>
    </source>
</evidence>
<name>A0A6C1E195_SACPS</name>
<keyword evidence="6 9" id="KW-0472">Membrane</keyword>
<evidence type="ECO:0000313" key="10">
    <source>
        <dbReference type="EMBL" id="QID82700.1"/>
    </source>
</evidence>
<dbReference type="Pfam" id="PF02537">
    <property type="entry name" value="CRCB"/>
    <property type="match status" value="1"/>
</dbReference>
<feature type="transmembrane region" description="Helical" evidence="9">
    <location>
        <begin position="311"/>
        <end position="331"/>
    </location>
</feature>
<protein>
    <submittedName>
        <fullName evidence="10">Fluoride export protein</fullName>
    </submittedName>
</protein>
<comment type="similarity">
    <text evidence="7">Belongs to the fluoride channel Fluc/FEX (TC 1.A.43) family.</text>
</comment>
<feature type="transmembrane region" description="Helical" evidence="9">
    <location>
        <begin position="271"/>
        <end position="291"/>
    </location>
</feature>
<gene>
    <name evidence="10" type="primary">FEX1</name>
    <name evidence="10" type="ORF">GRS66_005130</name>
</gene>
<dbReference type="EMBL" id="CP048997">
    <property type="protein sequence ID" value="QID82700.1"/>
    <property type="molecule type" value="Genomic_DNA"/>
</dbReference>
<dbReference type="GO" id="GO:0005886">
    <property type="term" value="C:plasma membrane"/>
    <property type="evidence" value="ECO:0007669"/>
    <property type="project" value="UniProtKB-SubCell"/>
</dbReference>
<dbReference type="SMR" id="A0A6C1E195"/>
<keyword evidence="3" id="KW-1003">Cell membrane</keyword>
<dbReference type="OrthoDB" id="409792at2759"/>
<feature type="transmembrane region" description="Helical" evidence="9">
    <location>
        <begin position="241"/>
        <end position="259"/>
    </location>
</feature>
<evidence type="ECO:0000256" key="2">
    <source>
        <dbReference type="ARBA" id="ARBA00004651"/>
    </source>
</evidence>
<evidence type="ECO:0000256" key="7">
    <source>
        <dbReference type="ARBA" id="ARBA00035120"/>
    </source>
</evidence>
<evidence type="ECO:0000256" key="5">
    <source>
        <dbReference type="ARBA" id="ARBA00022989"/>
    </source>
</evidence>